<dbReference type="Proteomes" id="UP000266673">
    <property type="component" value="Unassembled WGS sequence"/>
</dbReference>
<dbReference type="AlphaFoldDB" id="A0A397W8I7"/>
<sequence length="110" mass="13396">MFKDNIIKLLKNNHFLVICQEYKRTNDNIQYSILRISFGDAMLNFYNNESVILVYNSEFENKITKKFEDHNDIRIRKLNLNIPKIRFIAESEQKIIDFLKNFFIQNMQFH</sequence>
<comment type="caution">
    <text evidence="1">The sequence shown here is derived from an EMBL/GenBank/DDBJ whole genome shotgun (WGS) entry which is preliminary data.</text>
</comment>
<reference evidence="1 2" key="1">
    <citation type="submission" date="2018-06" db="EMBL/GenBank/DDBJ databases">
        <title>Comparative genomics reveals the genomic features of Rhizophagus irregularis, R. cerebriforme, R. diaphanum and Gigaspora rosea, and their symbiotic lifestyle signature.</title>
        <authorList>
            <person name="Morin E."/>
            <person name="San Clemente H."/>
            <person name="Chen E.C.H."/>
            <person name="De La Providencia I."/>
            <person name="Hainaut M."/>
            <person name="Kuo A."/>
            <person name="Kohler A."/>
            <person name="Murat C."/>
            <person name="Tang N."/>
            <person name="Roy S."/>
            <person name="Loubradou J."/>
            <person name="Henrissat B."/>
            <person name="Grigoriev I.V."/>
            <person name="Corradi N."/>
            <person name="Roux C."/>
            <person name="Martin F.M."/>
        </authorList>
    </citation>
    <scope>NUCLEOTIDE SEQUENCE [LARGE SCALE GENOMIC DNA]</scope>
    <source>
        <strain evidence="1 2">DAOM 194757</strain>
    </source>
</reference>
<organism evidence="1 2">
    <name type="scientific">Gigaspora rosea</name>
    <dbReference type="NCBI Taxonomy" id="44941"/>
    <lineage>
        <taxon>Eukaryota</taxon>
        <taxon>Fungi</taxon>
        <taxon>Fungi incertae sedis</taxon>
        <taxon>Mucoromycota</taxon>
        <taxon>Glomeromycotina</taxon>
        <taxon>Glomeromycetes</taxon>
        <taxon>Diversisporales</taxon>
        <taxon>Gigasporaceae</taxon>
        <taxon>Gigaspora</taxon>
    </lineage>
</organism>
<feature type="non-terminal residue" evidence="1">
    <location>
        <position position="110"/>
    </location>
</feature>
<name>A0A397W8I7_9GLOM</name>
<accession>A0A397W8I7</accession>
<gene>
    <name evidence="1" type="ORF">C2G38_2053807</name>
</gene>
<protein>
    <submittedName>
        <fullName evidence="1">Uncharacterized protein</fullName>
    </submittedName>
</protein>
<proteinExistence type="predicted"/>
<evidence type="ECO:0000313" key="1">
    <source>
        <dbReference type="EMBL" id="RIB30411.1"/>
    </source>
</evidence>
<keyword evidence="2" id="KW-1185">Reference proteome</keyword>
<dbReference type="EMBL" id="QKWP01000013">
    <property type="protein sequence ID" value="RIB30411.1"/>
    <property type="molecule type" value="Genomic_DNA"/>
</dbReference>
<evidence type="ECO:0000313" key="2">
    <source>
        <dbReference type="Proteomes" id="UP000266673"/>
    </source>
</evidence>